<dbReference type="Pfam" id="PF01040">
    <property type="entry name" value="UbiA"/>
    <property type="match status" value="1"/>
</dbReference>
<evidence type="ECO:0000313" key="6">
    <source>
        <dbReference type="EMBL" id="PHH64776.1"/>
    </source>
</evidence>
<dbReference type="InterPro" id="IPR000537">
    <property type="entry name" value="UbiA_prenyltransferase"/>
</dbReference>
<feature type="transmembrane region" description="Helical" evidence="5">
    <location>
        <begin position="46"/>
        <end position="64"/>
    </location>
</feature>
<evidence type="ECO:0000256" key="1">
    <source>
        <dbReference type="ARBA" id="ARBA00004141"/>
    </source>
</evidence>
<dbReference type="GO" id="GO:0016020">
    <property type="term" value="C:membrane"/>
    <property type="evidence" value="ECO:0007669"/>
    <property type="project" value="UniProtKB-SubCell"/>
</dbReference>
<dbReference type="OrthoDB" id="434972at2759"/>
<evidence type="ECO:0000256" key="5">
    <source>
        <dbReference type="SAM" id="Phobius"/>
    </source>
</evidence>
<evidence type="ECO:0000313" key="7">
    <source>
        <dbReference type="Proteomes" id="UP000226192"/>
    </source>
</evidence>
<dbReference type="AlphaFoldDB" id="A0A2C5YAP2"/>
<comment type="subcellular location">
    <subcellularLocation>
        <location evidence="1">Membrane</location>
        <topology evidence="1">Multi-pass membrane protein</topology>
    </subcellularLocation>
</comment>
<evidence type="ECO:0000256" key="3">
    <source>
        <dbReference type="ARBA" id="ARBA00022989"/>
    </source>
</evidence>
<dbReference type="PANTHER" id="PTHR42723">
    <property type="entry name" value="CHLOROPHYLL SYNTHASE"/>
    <property type="match status" value="1"/>
</dbReference>
<dbReference type="GO" id="GO:0016765">
    <property type="term" value="F:transferase activity, transferring alkyl or aryl (other than methyl) groups"/>
    <property type="evidence" value="ECO:0007669"/>
    <property type="project" value="InterPro"/>
</dbReference>
<feature type="transmembrane region" description="Helical" evidence="5">
    <location>
        <begin position="299"/>
        <end position="319"/>
    </location>
</feature>
<feature type="transmembrane region" description="Helical" evidence="5">
    <location>
        <begin position="124"/>
        <end position="157"/>
    </location>
</feature>
<feature type="transmembrane region" description="Helical" evidence="5">
    <location>
        <begin position="203"/>
        <end position="220"/>
    </location>
</feature>
<evidence type="ECO:0008006" key="8">
    <source>
        <dbReference type="Google" id="ProtNLM"/>
    </source>
</evidence>
<evidence type="ECO:0000256" key="2">
    <source>
        <dbReference type="ARBA" id="ARBA00022692"/>
    </source>
</evidence>
<sequence>MSAVSLQRRLSTDPRWREMGPLHLLHQARYHAYSIWLFTRSDIKTIILPSLLFSLLTAPALALFDITTPSLALVRRLPLTLFWIWINLLPFAIDNQRQSDAIAEDGINKPWRVLPSRRMTPRQATILMCCLYPTAVASSLVLGGLEQCLCLIALGFWYNDLRGADNGFVIRQVINAAGFNRFAMGALTVLLGDKQQFIQTRSFFIWQLILAGIVSTTVQTQDMYDQEGDAERGRHTVPLDLGDGLARWTIAVPMTLWCIFCPLFVDSPLIGFAISVSMGLLIAIRCLLFRSVASDKITFIMWNSWLVSIYSLPLLTVAWKQAS</sequence>
<feature type="transmembrane region" description="Helical" evidence="5">
    <location>
        <begin position="272"/>
        <end position="293"/>
    </location>
</feature>
<protein>
    <recommendedName>
        <fullName evidence="8">UbiA prenyltransferase</fullName>
    </recommendedName>
</protein>
<evidence type="ECO:0000256" key="4">
    <source>
        <dbReference type="ARBA" id="ARBA00023136"/>
    </source>
</evidence>
<reference evidence="6 7" key="1">
    <citation type="submission" date="2017-06" db="EMBL/GenBank/DDBJ databases">
        <title>Ant-infecting Ophiocordyceps genomes reveal a high diversity of potential behavioral manipulation genes and a possible major role for enterotoxins.</title>
        <authorList>
            <person name="De Bekker C."/>
            <person name="Evans H.C."/>
            <person name="Brachmann A."/>
            <person name="Hughes D.P."/>
        </authorList>
    </citation>
    <scope>NUCLEOTIDE SEQUENCE [LARGE SCALE GENOMIC DNA]</scope>
    <source>
        <strain evidence="6 7">Map64</strain>
    </source>
</reference>
<name>A0A2C5YAP2_9HYPO</name>
<keyword evidence="4 5" id="KW-0472">Membrane</keyword>
<dbReference type="CDD" id="cd13965">
    <property type="entry name" value="PT_UbiA_3"/>
    <property type="match status" value="1"/>
</dbReference>
<dbReference type="STRING" id="1399860.A0A2C5YAP2"/>
<gene>
    <name evidence="6" type="ORF">CDD81_4038</name>
</gene>
<accession>A0A2C5YAP2</accession>
<keyword evidence="7" id="KW-1185">Reference proteome</keyword>
<keyword evidence="2 5" id="KW-0812">Transmembrane</keyword>
<organism evidence="6 7">
    <name type="scientific">Ophiocordyceps australis</name>
    <dbReference type="NCBI Taxonomy" id="1399860"/>
    <lineage>
        <taxon>Eukaryota</taxon>
        <taxon>Fungi</taxon>
        <taxon>Dikarya</taxon>
        <taxon>Ascomycota</taxon>
        <taxon>Pezizomycotina</taxon>
        <taxon>Sordariomycetes</taxon>
        <taxon>Hypocreomycetidae</taxon>
        <taxon>Hypocreales</taxon>
        <taxon>Ophiocordycipitaceae</taxon>
        <taxon>Ophiocordyceps</taxon>
    </lineage>
</organism>
<proteinExistence type="predicted"/>
<dbReference type="InterPro" id="IPR050475">
    <property type="entry name" value="Prenyltransferase_related"/>
</dbReference>
<dbReference type="PANTHER" id="PTHR42723:SF1">
    <property type="entry name" value="CHLOROPHYLL SYNTHASE, CHLOROPLASTIC"/>
    <property type="match status" value="1"/>
</dbReference>
<feature type="transmembrane region" description="Helical" evidence="5">
    <location>
        <begin position="76"/>
        <end position="93"/>
    </location>
</feature>
<feature type="transmembrane region" description="Helical" evidence="5">
    <location>
        <begin position="169"/>
        <end position="191"/>
    </location>
</feature>
<dbReference type="Proteomes" id="UP000226192">
    <property type="component" value="Unassembled WGS sequence"/>
</dbReference>
<dbReference type="EMBL" id="NJET01000026">
    <property type="protein sequence ID" value="PHH64776.1"/>
    <property type="molecule type" value="Genomic_DNA"/>
</dbReference>
<keyword evidence="3 5" id="KW-1133">Transmembrane helix</keyword>
<comment type="caution">
    <text evidence="6">The sequence shown here is derived from an EMBL/GenBank/DDBJ whole genome shotgun (WGS) entry which is preliminary data.</text>
</comment>